<sequence>MMLHNRETTLQLTKLSENAIAQLAPSFSKLPSTEHADGKYRLRRYSVIQFKGGQVIDLQKNEFMQTDDINRFQGNVVRQFEPVEKSTLECEGMREICQVFVEANKLSDGQEIEIHQIRISAIYDETQVAPEGVHQDGFEHIALIGMGRHNVEGGDIMLYNSFNEAPFFRKVLQNGEIAMLADNKLWHNATPIKSVIDGQEGYMDVFVLTAKEAVNELHS</sequence>
<accession>A0A0M0I1S3</accession>
<gene>
    <name evidence="1" type="ORF">AKJ31_07225</name>
</gene>
<proteinExistence type="predicted"/>
<dbReference type="AlphaFoldDB" id="A0A0M0I1S3"/>
<dbReference type="STRING" id="171383.AKJ31_07225"/>
<name>A0A0M0I1S3_9VIBR</name>
<dbReference type="Gene3D" id="2.60.120.620">
    <property type="entry name" value="q2cbj1_9rhob like domain"/>
    <property type="match status" value="1"/>
</dbReference>
<protein>
    <submittedName>
        <fullName evidence="1">Agglutination protein</fullName>
    </submittedName>
</protein>
<dbReference type="EMBL" id="LHPI01000004">
    <property type="protein sequence ID" value="KOO08274.1"/>
    <property type="molecule type" value="Genomic_DNA"/>
</dbReference>
<dbReference type="Pfam" id="PF10014">
    <property type="entry name" value="2OG-Fe_Oxy_2"/>
    <property type="match status" value="1"/>
</dbReference>
<reference evidence="2" key="1">
    <citation type="submission" date="2015-08" db="EMBL/GenBank/DDBJ databases">
        <title>Vibrio galatheae sp. nov., a novel member of the Vibrionaceae family isolated from the Solomon Islands.</title>
        <authorList>
            <person name="Giubergia S."/>
            <person name="Machado H."/>
            <person name="Mateiu R.V."/>
            <person name="Gram L."/>
        </authorList>
    </citation>
    <scope>NUCLEOTIDE SEQUENCE [LARGE SCALE GENOMIC DNA]</scope>
    <source>
        <strain evidence="2">DSM 19134</strain>
    </source>
</reference>
<dbReference type="InterPro" id="IPR018724">
    <property type="entry name" value="2OG-Fe_dioxygenase"/>
</dbReference>
<dbReference type="PATRIC" id="fig|171383.3.peg.1487"/>
<dbReference type="RefSeq" id="WP_053408435.1">
    <property type="nucleotide sequence ID" value="NZ_DAIPHI010000140.1"/>
</dbReference>
<evidence type="ECO:0000313" key="1">
    <source>
        <dbReference type="EMBL" id="KOO08274.1"/>
    </source>
</evidence>
<organism evidence="1 2">
    <name type="scientific">Vibrio hepatarius</name>
    <dbReference type="NCBI Taxonomy" id="171383"/>
    <lineage>
        <taxon>Bacteria</taxon>
        <taxon>Pseudomonadati</taxon>
        <taxon>Pseudomonadota</taxon>
        <taxon>Gammaproteobacteria</taxon>
        <taxon>Vibrionales</taxon>
        <taxon>Vibrionaceae</taxon>
        <taxon>Vibrio</taxon>
        <taxon>Vibrio oreintalis group</taxon>
    </lineage>
</organism>
<comment type="caution">
    <text evidence="1">The sequence shown here is derived from an EMBL/GenBank/DDBJ whole genome shotgun (WGS) entry which is preliminary data.</text>
</comment>
<keyword evidence="2" id="KW-1185">Reference proteome</keyword>
<dbReference type="GO" id="GO:0051213">
    <property type="term" value="F:dioxygenase activity"/>
    <property type="evidence" value="ECO:0007669"/>
    <property type="project" value="InterPro"/>
</dbReference>
<evidence type="ECO:0000313" key="2">
    <source>
        <dbReference type="Proteomes" id="UP000037530"/>
    </source>
</evidence>
<dbReference type="Proteomes" id="UP000037530">
    <property type="component" value="Unassembled WGS sequence"/>
</dbReference>